<evidence type="ECO:0000256" key="9">
    <source>
        <dbReference type="ARBA" id="ARBA00023010"/>
    </source>
</evidence>
<evidence type="ECO:0000256" key="2">
    <source>
        <dbReference type="ARBA" id="ARBA00004620"/>
    </source>
</evidence>
<evidence type="ECO:0000256" key="7">
    <source>
        <dbReference type="ARBA" id="ARBA00022816"/>
    </source>
</evidence>
<dbReference type="InterPro" id="IPR037665">
    <property type="entry name" value="Nucleoporin_S59-like"/>
</dbReference>
<dbReference type="Pfam" id="PF12110">
    <property type="entry name" value="Nup96"/>
    <property type="match status" value="1"/>
</dbReference>
<comment type="similarity">
    <text evidence="3">Belongs to the nucleoporin GLFG family.</text>
</comment>
<dbReference type="GO" id="GO:0006405">
    <property type="term" value="P:RNA export from nucleus"/>
    <property type="evidence" value="ECO:0007669"/>
    <property type="project" value="TreeGrafter"/>
</dbReference>
<dbReference type="OrthoDB" id="3797628at2759"/>
<dbReference type="FunFam" id="1.10.10.2360:FF:000001">
    <property type="entry name" value="Nuclear pore complex protein Nup98-Nup96"/>
    <property type="match status" value="1"/>
</dbReference>
<dbReference type="GO" id="GO:0051028">
    <property type="term" value="P:mRNA transport"/>
    <property type="evidence" value="ECO:0007669"/>
    <property type="project" value="UniProtKB-KW"/>
</dbReference>
<keyword evidence="6" id="KW-0068">Autocatalytic cleavage</keyword>
<dbReference type="InterPro" id="IPR036903">
    <property type="entry name" value="Nup98_auto-Pept-S59_dom_sf"/>
</dbReference>
<dbReference type="Pfam" id="PF21240">
    <property type="entry name" value="Nup98_GLEBS"/>
    <property type="match status" value="1"/>
</dbReference>
<sequence length="1787" mass="197093">MFGSGSGAFSGGAGNTSGFGQSAFGKPTAPAVFGQTNTSLFNQTTQSNTGLFGSTAAAPAFGQTPTAQPTFGGFNTGGTSLFGTPTATSASTGGLFGQQNASMGGNTGGGLFGSSNPNTSFGQSKPVGTGFSFGTPVAQQTGNIFGTPQTSTAGTGMFGASTSGTFGATSGFGATSTGGTTIKFNPVTGTDTMVRNGVNQTINTRHQSITVMKEYESKIFEELRFEDYSANRKVGQQGAVGGGIFGSPKTLFSSTTTTSTGLFGANDNKPLFGTTSTTPALGGFGNTGSSNVFGAQNSLFGKPQQTTPAFGTQPSTQPFGMNTAQPNIFGSNTAQTAKPFGVAAPQTNIFGSTAPSTFGTQTTGFGQTSFGQPNQNNLFGQNKPAFGLGSTQTTTGFGFGTNTSTSANGLFGSKPANTGFQMTTPAFGTNNAFGATSTAQPAAGGLFGSNAFNKAPTTSLFNQPTNQSTGVFNNAAKPGGLFGQGTQGTGLFGSSNTSNFNTGGTSFFGSNQPSGIGLFGNSNNVQLSTNQVTQSNQMQLQLDTLKAMPYGDSPLFKRFYKDVSKVDDSSLVRSQSVSLEKFGSYKVSPIPTPKRIPQIRRNFPQFNRKSLFDGLEESPPAMKCRDKVGDNSLLFNVSPRSSCKKLNLKKDYNDSSKLSNGNSMIMHTKPLAKLELYFSNKQVSPEDSSNSVNLSLIEENNTISQLKSNKQNNLNTSKGTEPYETSRNNITDTVVIDNQEPSIDSNTEIEDHPTGIKLRRVGYYTIPPMNELAELMDDDGLCFVDGFTIGRYDYGNVYFPDRFNVAGLDLDTIVHIRHREIIIYQDDEFKPPLGEGLNRKATVTLDRVWPNDKTTKQPITNPDRIAATNFVVKLQRACAKLNTQFVDYRADTGSWVFNVEHFSKYALIDSDDEDEEIIVDRSVESKTLPKPILQKPKTIKSTENISPKQNVMKPLLDLSVGLDRAQLPHQYLLKPNFQLSAVNDLTNDSHIMHYYDINKENSINVTAQLSQHMNLQASKIQCMKASFDDIFYNELELMEQDDDTYGQKDKFEDKLEKILETIPECLISPKTQDNISKSKSLIAPVDNQVSPKFLITKQKNKVVQVVELLKPVLTAPLQTQRFNLIYDCNVRLPFEIELNNTCESSKLSLSNTLSMKVPWSGNLTFITLNTKSKGSCLPSKGLDIGYLSTELSGREKNDYSSTILQKLQIITPIQTETFIELLTEHLEICMLNSNCDTENNNIPYFYPTFGVDALHSHCYLLSHFSELPEEEHYAHVWELIKALWGDPENLYTKDYPQEHVYNMARRQAVSDWLENVLEKSVDSNNADNNVSKKILNLVSVHKIMEACDLAISNNEFNLAMLLAQLGSENSVRCCIQRQLWQWFNSKADLFIDIDHLKLYTLISGQPLFDSNQGIVNVCENLNWIRAFAIHMWYIQPPSSTIRDVLDAYQNSFESDDAYAFKPYKTYDGIIDIDDKFATYDVCYHLMKLYTDSAYQMDKIINPFTHTRDPMDFNFSWLLYNTLQSLGYTQMSETYANQLHINFASQLVSHGQWQWAVFVLMHIKDEQLRESLVEEVIGRNVESPISNINDIILSDKEIFVIEKLNVKEVIIYNAKAILAVTQKKYLEATICYLKAEQWQEAHNILKNHLFANYLLQKNGQKTLKHLLSWLIDGSKVDGSIPTNLQDSSTILEYLNLSKTLSKMSIEKSIPLIVILCDRVSSLPETTVKERMIKTELSNFITRKIGQMVSKVETSNYKIFRPLILPLNKLTRTEDYTTEELILSLSNYV</sequence>
<dbReference type="PROSITE" id="PS51434">
    <property type="entry name" value="NUP_C"/>
    <property type="match status" value="1"/>
</dbReference>
<evidence type="ECO:0000256" key="10">
    <source>
        <dbReference type="ARBA" id="ARBA00023132"/>
    </source>
</evidence>
<feature type="domain" description="Peptidase S59" evidence="13">
    <location>
        <begin position="760"/>
        <end position="902"/>
    </location>
</feature>
<dbReference type="Gene3D" id="1.25.40.690">
    <property type="match status" value="1"/>
</dbReference>
<dbReference type="InterPro" id="IPR007230">
    <property type="entry name" value="Nup98_auto-Pept-S59_dom"/>
</dbReference>
<gene>
    <name evidence="14" type="primary">NUP98_2</name>
</gene>
<comment type="subcellular location">
    <subcellularLocation>
        <location evidence="2">Nucleus membrane</location>
        <topology evidence="2">Peripheral membrane protein</topology>
        <orientation evidence="2">Nucleoplasmic side</orientation>
    </subcellularLocation>
    <subcellularLocation>
        <location evidence="1">Nucleus</location>
        <location evidence="1">Nuclear pore complex</location>
    </subcellularLocation>
</comment>
<dbReference type="GO" id="GO:0044614">
    <property type="term" value="C:nuclear pore cytoplasmic filaments"/>
    <property type="evidence" value="ECO:0007669"/>
    <property type="project" value="TreeGrafter"/>
</dbReference>
<keyword evidence="5" id="KW-0813">Transport</keyword>
<dbReference type="Gene3D" id="1.10.10.2360">
    <property type="match status" value="1"/>
</dbReference>
<evidence type="ECO:0000313" key="14">
    <source>
        <dbReference type="EMBL" id="MBW15007.1"/>
    </source>
</evidence>
<dbReference type="Gene3D" id="3.30.1610.10">
    <property type="entry name" value="Peptidase S59, nucleoporin"/>
    <property type="match status" value="1"/>
</dbReference>
<keyword evidence="11" id="KW-0539">Nucleus</keyword>
<organism evidence="14">
    <name type="scientific">Melanaphis sacchari</name>
    <dbReference type="NCBI Taxonomy" id="742174"/>
    <lineage>
        <taxon>Eukaryota</taxon>
        <taxon>Metazoa</taxon>
        <taxon>Ecdysozoa</taxon>
        <taxon>Arthropoda</taxon>
        <taxon>Hexapoda</taxon>
        <taxon>Insecta</taxon>
        <taxon>Pterygota</taxon>
        <taxon>Neoptera</taxon>
        <taxon>Paraneoptera</taxon>
        <taxon>Hemiptera</taxon>
        <taxon>Sternorrhyncha</taxon>
        <taxon>Aphidomorpha</taxon>
        <taxon>Aphidoidea</taxon>
        <taxon>Aphididae</taxon>
        <taxon>Aphidini</taxon>
        <taxon>Melanaphis</taxon>
    </lineage>
</organism>
<reference evidence="14" key="1">
    <citation type="submission" date="2017-10" db="EMBL/GenBank/DDBJ databases">
        <title>Transcriptome Assembly of Sugarcane Aphid Adults.</title>
        <authorList>
            <person name="Scully E.D."/>
            <person name="Palmer N.A."/>
            <person name="Geib S.M."/>
            <person name="Sarath G."/>
            <person name="Sattler S.E."/>
        </authorList>
    </citation>
    <scope>NUCLEOTIDE SEQUENCE</scope>
    <source>
        <tissue evidence="14">Whole body</tissue>
    </source>
</reference>
<evidence type="ECO:0000259" key="13">
    <source>
        <dbReference type="PROSITE" id="PS51434"/>
    </source>
</evidence>
<evidence type="ECO:0000256" key="6">
    <source>
        <dbReference type="ARBA" id="ARBA00022813"/>
    </source>
</evidence>
<evidence type="ECO:0000256" key="4">
    <source>
        <dbReference type="ARBA" id="ARBA00013472"/>
    </source>
</evidence>
<dbReference type="InterPro" id="IPR021967">
    <property type="entry name" value="Nup98_C"/>
</dbReference>
<evidence type="ECO:0000256" key="11">
    <source>
        <dbReference type="ARBA" id="ARBA00023242"/>
    </source>
</evidence>
<dbReference type="GO" id="GO:0017056">
    <property type="term" value="F:structural constituent of nuclear pore"/>
    <property type="evidence" value="ECO:0007669"/>
    <property type="project" value="InterPro"/>
</dbReference>
<keyword evidence="7" id="KW-0509">mRNA transport</keyword>
<evidence type="ECO:0000256" key="5">
    <source>
        <dbReference type="ARBA" id="ARBA00022448"/>
    </source>
</evidence>
<keyword evidence="9" id="KW-0811">Translocation</keyword>
<dbReference type="SUPFAM" id="SSF82215">
    <property type="entry name" value="C-terminal autoproteolytic domain of nucleoporin nup98"/>
    <property type="match status" value="1"/>
</dbReference>
<dbReference type="PANTHER" id="PTHR23198">
    <property type="entry name" value="NUCLEOPORIN"/>
    <property type="match status" value="1"/>
</dbReference>
<feature type="region of interest" description="Disordered" evidence="12">
    <location>
        <begin position="60"/>
        <end position="79"/>
    </location>
</feature>
<dbReference type="GO" id="GO:0003723">
    <property type="term" value="F:RNA binding"/>
    <property type="evidence" value="ECO:0007669"/>
    <property type="project" value="TreeGrafter"/>
</dbReference>
<dbReference type="GO" id="GO:0000973">
    <property type="term" value="P:post-transcriptional tethering of RNA polymerase II gene DNA at nuclear periphery"/>
    <property type="evidence" value="ECO:0007669"/>
    <property type="project" value="TreeGrafter"/>
</dbReference>
<protein>
    <recommendedName>
        <fullName evidence="4">Nuclear pore complex protein Nup98-Nup96</fullName>
    </recommendedName>
</protein>
<dbReference type="Pfam" id="PF13634">
    <property type="entry name" value="Nucleoporin_FG"/>
    <property type="match status" value="3"/>
</dbReference>
<dbReference type="Pfam" id="PF04096">
    <property type="entry name" value="Nucleoporin2"/>
    <property type="match status" value="1"/>
</dbReference>
<name>A0A2H8TLH6_9HEMI</name>
<dbReference type="InterPro" id="IPR025574">
    <property type="entry name" value="Nucleoporin_FG_rpt"/>
</dbReference>
<keyword evidence="10" id="KW-0906">Nuclear pore complex</keyword>
<proteinExistence type="inferred from homology"/>
<keyword evidence="8" id="KW-0653">Protein transport</keyword>
<evidence type="ECO:0000256" key="3">
    <source>
        <dbReference type="ARBA" id="ARBA00008926"/>
    </source>
</evidence>
<dbReference type="GO" id="GO:0031965">
    <property type="term" value="C:nuclear membrane"/>
    <property type="evidence" value="ECO:0007669"/>
    <property type="project" value="UniProtKB-SubCell"/>
</dbReference>
<evidence type="ECO:0000256" key="12">
    <source>
        <dbReference type="SAM" id="MobiDB-lite"/>
    </source>
</evidence>
<dbReference type="GO" id="GO:0008139">
    <property type="term" value="F:nuclear localization sequence binding"/>
    <property type="evidence" value="ECO:0007669"/>
    <property type="project" value="TreeGrafter"/>
</dbReference>
<feature type="region of interest" description="Disordered" evidence="12">
    <location>
        <begin position="90"/>
        <end position="119"/>
    </location>
</feature>
<evidence type="ECO:0000256" key="8">
    <source>
        <dbReference type="ARBA" id="ARBA00022927"/>
    </source>
</evidence>
<dbReference type="PANTHER" id="PTHR23198:SF6">
    <property type="entry name" value="NUCLEAR PORE COMPLEX PROTEIN NUP98-NUP96"/>
    <property type="match status" value="1"/>
</dbReference>
<dbReference type="EMBL" id="GFXV01003202">
    <property type="protein sequence ID" value="MBW15007.1"/>
    <property type="molecule type" value="Transcribed_RNA"/>
</dbReference>
<accession>A0A2H8TLH6</accession>
<dbReference type="GO" id="GO:0006606">
    <property type="term" value="P:protein import into nucleus"/>
    <property type="evidence" value="ECO:0007669"/>
    <property type="project" value="TreeGrafter"/>
</dbReference>
<dbReference type="GO" id="GO:0034398">
    <property type="term" value="P:telomere tethering at nuclear periphery"/>
    <property type="evidence" value="ECO:0007669"/>
    <property type="project" value="TreeGrafter"/>
</dbReference>
<evidence type="ECO:0000256" key="1">
    <source>
        <dbReference type="ARBA" id="ARBA00004567"/>
    </source>
</evidence>